<dbReference type="GeneID" id="55995300"/>
<evidence type="ECO:0000313" key="4">
    <source>
        <dbReference type="Proteomes" id="UP000509510"/>
    </source>
</evidence>
<accession>A0A7H8R2Q8</accession>
<feature type="signal peptide" evidence="1">
    <location>
        <begin position="1"/>
        <end position="19"/>
    </location>
</feature>
<organism evidence="3 4">
    <name type="scientific">Talaromyces rugulosus</name>
    <name type="common">Penicillium rugulosum</name>
    <dbReference type="NCBI Taxonomy" id="121627"/>
    <lineage>
        <taxon>Eukaryota</taxon>
        <taxon>Fungi</taxon>
        <taxon>Dikarya</taxon>
        <taxon>Ascomycota</taxon>
        <taxon>Pezizomycotina</taxon>
        <taxon>Eurotiomycetes</taxon>
        <taxon>Eurotiomycetidae</taxon>
        <taxon>Eurotiales</taxon>
        <taxon>Trichocomaceae</taxon>
        <taxon>Talaromyces</taxon>
        <taxon>Talaromyces sect. Islandici</taxon>
    </lineage>
</organism>
<dbReference type="RefSeq" id="XP_035346840.1">
    <property type="nucleotide sequence ID" value="XM_035490947.1"/>
</dbReference>
<evidence type="ECO:0000313" key="3">
    <source>
        <dbReference type="EMBL" id="QKX60664.1"/>
    </source>
</evidence>
<dbReference type="Gene3D" id="2.60.120.200">
    <property type="match status" value="1"/>
</dbReference>
<dbReference type="SUPFAM" id="SSF49899">
    <property type="entry name" value="Concanavalin A-like lectins/glucanases"/>
    <property type="match status" value="1"/>
</dbReference>
<dbReference type="Proteomes" id="UP000509510">
    <property type="component" value="Chromosome IV"/>
</dbReference>
<dbReference type="EMBL" id="CP055901">
    <property type="protein sequence ID" value="QKX60664.1"/>
    <property type="molecule type" value="Genomic_DNA"/>
</dbReference>
<evidence type="ECO:0000259" key="2">
    <source>
        <dbReference type="Pfam" id="PF08787"/>
    </source>
</evidence>
<protein>
    <recommendedName>
        <fullName evidence="2">Alginate lyase 2 domain-containing protein</fullName>
    </recommendedName>
</protein>
<dbReference type="InterPro" id="IPR013320">
    <property type="entry name" value="ConA-like_dom_sf"/>
</dbReference>
<dbReference type="InterPro" id="IPR014895">
    <property type="entry name" value="Alginate_lyase_2"/>
</dbReference>
<name>A0A7H8R2Q8_TALRU</name>
<reference evidence="4" key="1">
    <citation type="submission" date="2020-06" db="EMBL/GenBank/DDBJ databases">
        <title>A chromosome-scale genome assembly of Talaromyces rugulosus W13939.</title>
        <authorList>
            <person name="Wang B."/>
            <person name="Guo L."/>
            <person name="Ye K."/>
            <person name="Wang L."/>
        </authorList>
    </citation>
    <scope>NUCLEOTIDE SEQUENCE [LARGE SCALE GENOMIC DNA]</scope>
    <source>
        <strain evidence="4">W13939</strain>
    </source>
</reference>
<evidence type="ECO:0000256" key="1">
    <source>
        <dbReference type="SAM" id="SignalP"/>
    </source>
</evidence>
<feature type="domain" description="Alginate lyase 2" evidence="2">
    <location>
        <begin position="31"/>
        <end position="254"/>
    </location>
</feature>
<dbReference type="AlphaFoldDB" id="A0A7H8R2Q8"/>
<gene>
    <name evidence="3" type="ORF">TRUGW13939_07810</name>
</gene>
<dbReference type="KEGG" id="trg:TRUGW13939_07810"/>
<keyword evidence="4" id="KW-1185">Reference proteome</keyword>
<proteinExistence type="predicted"/>
<feature type="chain" id="PRO_5028873358" description="Alginate lyase 2 domain-containing protein" evidence="1">
    <location>
        <begin position="20"/>
        <end position="254"/>
    </location>
</feature>
<dbReference type="OrthoDB" id="77013at2759"/>
<keyword evidence="1" id="KW-0732">Signal</keyword>
<dbReference type="Pfam" id="PF08787">
    <property type="entry name" value="Alginate_lyase2"/>
    <property type="match status" value="1"/>
</dbReference>
<sequence length="254" mass="26777">MHLQLASIYITAALPVIHAALNPSCAPGGNFDLSPWELQLPIGSTGSPETISSSSLQGCSGYQDSGHQYFFTESGDGALVMKVPGGTSTGCVTTPNSKHCRTELREVDPSTGSPTSWDPNAGTNRLSATLIVPEPDNSGHGTVIGQVHIDDSVSSKPVCELYYNSSGDIVMGVEQTRSGGNEKFTTIGNVPVGTQFSYELSYESNVLSVSLNGGSQQTLSTYSLDAPTSYFKVGNYNQGTSPSDIHFFAISVQH</sequence>